<dbReference type="CDD" id="cd05403">
    <property type="entry name" value="NT_KNTase_like"/>
    <property type="match status" value="1"/>
</dbReference>
<gene>
    <name evidence="1" type="ORF">N4J17_11125</name>
</gene>
<name>A0ABZ2F3W3_METCP</name>
<sequence>MPNRIWLFGSRADDSQRGGDIDLLIETDAVLPNRAEALCRLHGALIMALGDRKLDIVLKDARTEEAPIFEIARRTGVIL</sequence>
<accession>A0ABZ2F3W3</accession>
<organism evidence="1 2">
    <name type="scientific">Methylococcus capsulatus</name>
    <dbReference type="NCBI Taxonomy" id="414"/>
    <lineage>
        <taxon>Bacteria</taxon>
        <taxon>Pseudomonadati</taxon>
        <taxon>Pseudomonadota</taxon>
        <taxon>Gammaproteobacteria</taxon>
        <taxon>Methylococcales</taxon>
        <taxon>Methylococcaceae</taxon>
        <taxon>Methylococcus</taxon>
    </lineage>
</organism>
<dbReference type="RefSeq" id="WP_198323580.1">
    <property type="nucleotide sequence ID" value="NZ_CP104311.1"/>
</dbReference>
<dbReference type="EMBL" id="CP104311">
    <property type="protein sequence ID" value="WWF01021.1"/>
    <property type="molecule type" value="Genomic_DNA"/>
</dbReference>
<keyword evidence="2" id="KW-1185">Reference proteome</keyword>
<proteinExistence type="predicted"/>
<dbReference type="Gene3D" id="3.30.460.10">
    <property type="entry name" value="Beta Polymerase, domain 2"/>
    <property type="match status" value="1"/>
</dbReference>
<dbReference type="Proteomes" id="UP001359308">
    <property type="component" value="Chromosome"/>
</dbReference>
<dbReference type="InterPro" id="IPR043519">
    <property type="entry name" value="NT_sf"/>
</dbReference>
<evidence type="ECO:0000313" key="1">
    <source>
        <dbReference type="EMBL" id="WWF01021.1"/>
    </source>
</evidence>
<evidence type="ECO:0000313" key="2">
    <source>
        <dbReference type="Proteomes" id="UP001359308"/>
    </source>
</evidence>
<protein>
    <submittedName>
        <fullName evidence="1">Nucleotidyltransferase domain-containing protein</fullName>
    </submittedName>
</protein>
<dbReference type="SUPFAM" id="SSF81301">
    <property type="entry name" value="Nucleotidyltransferase"/>
    <property type="match status" value="1"/>
</dbReference>
<reference evidence="1 2" key="1">
    <citation type="submission" date="2022-09" db="EMBL/GenBank/DDBJ databases">
        <authorList>
            <person name="Giprobiosintez L."/>
        </authorList>
    </citation>
    <scope>NUCLEOTIDE SEQUENCE [LARGE SCALE GENOMIC DNA]</scope>
    <source>
        <strain evidence="2">VKPM-B-12549 (GBS-15)</strain>
    </source>
</reference>